<dbReference type="Gene3D" id="3.50.50.60">
    <property type="entry name" value="FAD/NAD(P)-binding domain"/>
    <property type="match status" value="1"/>
</dbReference>
<sequence length="77" mass="8394">MAIPEGCTMLIIGGGPAGSYAASALAREGIDTVLLEADKFPRCHIGESTLPSLRHFLKFIDFYDVLDAHGFYHKVLK</sequence>
<dbReference type="PANTHER" id="PTHR43747">
    <property type="entry name" value="FAD-BINDING PROTEIN"/>
    <property type="match status" value="1"/>
</dbReference>
<comment type="caution">
    <text evidence="4">The sequence shown here is derived from an EMBL/GenBank/DDBJ whole genome shotgun (WGS) entry which is preliminary data.</text>
</comment>
<keyword evidence="5" id="KW-1185">Reference proteome</keyword>
<proteinExistence type="inferred from homology"/>
<keyword evidence="2" id="KW-0560">Oxidoreductase</keyword>
<dbReference type="EMBL" id="JAQHRD010000004">
    <property type="protein sequence ID" value="KAJ6442398.1"/>
    <property type="molecule type" value="Genomic_DNA"/>
</dbReference>
<evidence type="ECO:0000256" key="3">
    <source>
        <dbReference type="ARBA" id="ARBA00023033"/>
    </source>
</evidence>
<comment type="similarity">
    <text evidence="1">Belongs to the flavin-dependent halogenase family.</text>
</comment>
<dbReference type="Proteomes" id="UP001163105">
    <property type="component" value="Unassembled WGS sequence"/>
</dbReference>
<keyword evidence="3" id="KW-0503">Monooxygenase</keyword>
<dbReference type="SUPFAM" id="SSF51905">
    <property type="entry name" value="FAD/NAD(P)-binding domain"/>
    <property type="match status" value="1"/>
</dbReference>
<evidence type="ECO:0000256" key="2">
    <source>
        <dbReference type="ARBA" id="ARBA00023002"/>
    </source>
</evidence>
<dbReference type="InterPro" id="IPR036188">
    <property type="entry name" value="FAD/NAD-bd_sf"/>
</dbReference>
<dbReference type="InterPro" id="IPR050816">
    <property type="entry name" value="Flavin-dep_Halogenase_NPB"/>
</dbReference>
<dbReference type="GO" id="GO:0004497">
    <property type="term" value="F:monooxygenase activity"/>
    <property type="evidence" value="ECO:0007669"/>
    <property type="project" value="UniProtKB-KW"/>
</dbReference>
<organism evidence="4 5">
    <name type="scientific">Purpureocillium lavendulum</name>
    <dbReference type="NCBI Taxonomy" id="1247861"/>
    <lineage>
        <taxon>Eukaryota</taxon>
        <taxon>Fungi</taxon>
        <taxon>Dikarya</taxon>
        <taxon>Ascomycota</taxon>
        <taxon>Pezizomycotina</taxon>
        <taxon>Sordariomycetes</taxon>
        <taxon>Hypocreomycetidae</taxon>
        <taxon>Hypocreales</taxon>
        <taxon>Ophiocordycipitaceae</taxon>
        <taxon>Purpureocillium</taxon>
    </lineage>
</organism>
<dbReference type="AlphaFoldDB" id="A0AB34FU97"/>
<dbReference type="InterPro" id="IPR006905">
    <property type="entry name" value="Flavin_halogenase"/>
</dbReference>
<evidence type="ECO:0000256" key="1">
    <source>
        <dbReference type="ARBA" id="ARBA00005706"/>
    </source>
</evidence>
<gene>
    <name evidence="4" type="ORF">O9K51_05957</name>
</gene>
<reference evidence="4" key="1">
    <citation type="submission" date="2023-01" db="EMBL/GenBank/DDBJ databases">
        <title>The growth and conidiation of Purpureocillium lavendulum are regulated by nitrogen source and histone H3K14 acetylation.</title>
        <authorList>
            <person name="Tang P."/>
            <person name="Han J."/>
            <person name="Zhang C."/>
            <person name="Tang P."/>
            <person name="Qi F."/>
            <person name="Zhang K."/>
            <person name="Liang L."/>
        </authorList>
    </citation>
    <scope>NUCLEOTIDE SEQUENCE</scope>
    <source>
        <strain evidence="4">YMF1.00683</strain>
    </source>
</reference>
<dbReference type="Pfam" id="PF04820">
    <property type="entry name" value="Trp_halogenase"/>
    <property type="match status" value="1"/>
</dbReference>
<evidence type="ECO:0000313" key="5">
    <source>
        <dbReference type="Proteomes" id="UP001163105"/>
    </source>
</evidence>
<accession>A0AB34FU97</accession>
<dbReference type="PANTHER" id="PTHR43747:SF5">
    <property type="entry name" value="FAD-BINDING DOMAIN-CONTAINING PROTEIN"/>
    <property type="match status" value="1"/>
</dbReference>
<name>A0AB34FU97_9HYPO</name>
<evidence type="ECO:0000313" key="4">
    <source>
        <dbReference type="EMBL" id="KAJ6442398.1"/>
    </source>
</evidence>
<protein>
    <submittedName>
        <fullName evidence="4">Halotolerance protein HAL2</fullName>
    </submittedName>
</protein>